<dbReference type="FunCoup" id="A0A7M7GHL3">
    <property type="interactions" value="628"/>
</dbReference>
<organism evidence="9 10">
    <name type="scientific">Strongylocentrotus purpuratus</name>
    <name type="common">Purple sea urchin</name>
    <dbReference type="NCBI Taxonomy" id="7668"/>
    <lineage>
        <taxon>Eukaryota</taxon>
        <taxon>Metazoa</taxon>
        <taxon>Echinodermata</taxon>
        <taxon>Eleutherozoa</taxon>
        <taxon>Echinozoa</taxon>
        <taxon>Echinoidea</taxon>
        <taxon>Euechinoidea</taxon>
        <taxon>Echinacea</taxon>
        <taxon>Camarodonta</taxon>
        <taxon>Echinidea</taxon>
        <taxon>Strongylocentrotidae</taxon>
        <taxon>Strongylocentrotus</taxon>
    </lineage>
</organism>
<evidence type="ECO:0000259" key="8">
    <source>
        <dbReference type="Pfam" id="PF01529"/>
    </source>
</evidence>
<dbReference type="EnsemblMetazoa" id="XM_003726729">
    <property type="protein sequence ID" value="XP_003726777"/>
    <property type="gene ID" value="LOC764485"/>
</dbReference>
<dbReference type="AlphaFoldDB" id="A0A7M7GHL3"/>
<accession>A0A7M7GHL3</accession>
<evidence type="ECO:0000256" key="5">
    <source>
        <dbReference type="ARBA" id="ARBA00023136"/>
    </source>
</evidence>
<proteinExistence type="inferred from homology"/>
<feature type="transmembrane region" description="Helical" evidence="7">
    <location>
        <begin position="225"/>
        <end position="246"/>
    </location>
</feature>
<dbReference type="GO" id="GO:0005783">
    <property type="term" value="C:endoplasmic reticulum"/>
    <property type="evidence" value="ECO:0000318"/>
    <property type="project" value="GO_Central"/>
</dbReference>
<dbReference type="InterPro" id="IPR001594">
    <property type="entry name" value="Palmitoyltrfase_DHHC"/>
</dbReference>
<dbReference type="GO" id="GO:0019706">
    <property type="term" value="F:protein-cysteine S-palmitoyltransferase activity"/>
    <property type="evidence" value="ECO:0000318"/>
    <property type="project" value="GO_Central"/>
</dbReference>
<dbReference type="GO" id="GO:0005794">
    <property type="term" value="C:Golgi apparatus"/>
    <property type="evidence" value="ECO:0000318"/>
    <property type="project" value="GO_Central"/>
</dbReference>
<reference evidence="9" key="2">
    <citation type="submission" date="2021-01" db="UniProtKB">
        <authorList>
            <consortium name="EnsemblMetazoa"/>
        </authorList>
    </citation>
    <scope>IDENTIFICATION</scope>
</reference>
<keyword evidence="6 7" id="KW-0012">Acyltransferase</keyword>
<dbReference type="InterPro" id="IPR039859">
    <property type="entry name" value="PFA4/ZDH16/20/ERF2-like"/>
</dbReference>
<dbReference type="EC" id="2.3.1.225" evidence="7"/>
<dbReference type="Proteomes" id="UP000007110">
    <property type="component" value="Unassembled WGS sequence"/>
</dbReference>
<protein>
    <recommendedName>
        <fullName evidence="7">Palmitoyltransferase</fullName>
        <ecNumber evidence="7">2.3.1.225</ecNumber>
    </recommendedName>
</protein>
<dbReference type="OMA" id="GIVWNKP"/>
<evidence type="ECO:0000256" key="7">
    <source>
        <dbReference type="RuleBase" id="RU079119"/>
    </source>
</evidence>
<dbReference type="KEGG" id="spu:764485"/>
<feature type="domain" description="Palmitoyltransferase DHHC" evidence="8">
    <location>
        <begin position="124"/>
        <end position="263"/>
    </location>
</feature>
<dbReference type="PROSITE" id="PS50216">
    <property type="entry name" value="DHHC"/>
    <property type="match status" value="1"/>
</dbReference>
<dbReference type="PANTHER" id="PTHR12246">
    <property type="entry name" value="PALMITOYLTRANSFERASE ZDHHC16"/>
    <property type="match status" value="1"/>
</dbReference>
<dbReference type="Pfam" id="PF01529">
    <property type="entry name" value="DHHC"/>
    <property type="match status" value="1"/>
</dbReference>
<evidence type="ECO:0000313" key="10">
    <source>
        <dbReference type="Proteomes" id="UP000007110"/>
    </source>
</evidence>
<feature type="transmembrane region" description="Helical" evidence="7">
    <location>
        <begin position="169"/>
        <end position="191"/>
    </location>
</feature>
<evidence type="ECO:0000256" key="2">
    <source>
        <dbReference type="ARBA" id="ARBA00022679"/>
    </source>
</evidence>
<sequence length="312" mass="35760">MGKIEGIINSFEATCENFANRVLPLLPGQKRILLLANKSGVAFYFVMSAIMFFVSTFVVIPFNHKIEMNDPTIDSSGPTPTSTWILSFFIGSMMLNYLRAYFTSTFYDAGKLNVPTAEGGKNWGYCVPCQQYIPPRAHHCSVCNHCVLKRESHCFFLGKCIGHTNQGFFVVYLFYCALSSLFALLHMGMYLHHVIGPIVSLRMHHYLIPFATYRWIMGSFATTDYVMLFLLYNTLMIGLGCSFLFFQQISLILQGQTSFEAAKRVILYDSGAHMNLQDVFGRYWWIRFILPIKLPQPVDGIKWSRVKDIKRY</sequence>
<keyword evidence="3 7" id="KW-0812">Transmembrane</keyword>
<evidence type="ECO:0000313" key="9">
    <source>
        <dbReference type="EnsemblMetazoa" id="XP_003726777"/>
    </source>
</evidence>
<keyword evidence="5 7" id="KW-0472">Membrane</keyword>
<keyword evidence="4 7" id="KW-1133">Transmembrane helix</keyword>
<dbReference type="GeneID" id="764485"/>
<comment type="subcellular location">
    <subcellularLocation>
        <location evidence="1">Membrane</location>
        <topology evidence="1">Multi-pass membrane protein</topology>
    </subcellularLocation>
</comment>
<dbReference type="InParanoid" id="A0A7M7GHL3"/>
<dbReference type="RefSeq" id="XP_003726777.1">
    <property type="nucleotide sequence ID" value="XM_003726729.3"/>
</dbReference>
<comment type="similarity">
    <text evidence="7">Belongs to the DHHC palmitoyltransferase family.</text>
</comment>
<dbReference type="OrthoDB" id="302728at2759"/>
<dbReference type="GO" id="GO:0016020">
    <property type="term" value="C:membrane"/>
    <property type="evidence" value="ECO:0007669"/>
    <property type="project" value="UniProtKB-SubCell"/>
</dbReference>
<evidence type="ECO:0000256" key="3">
    <source>
        <dbReference type="ARBA" id="ARBA00022692"/>
    </source>
</evidence>
<comment type="domain">
    <text evidence="7">The DHHC domain is required for palmitoyltransferase activity.</text>
</comment>
<comment type="catalytic activity">
    <reaction evidence="7">
        <text>L-cysteinyl-[protein] + hexadecanoyl-CoA = S-hexadecanoyl-L-cysteinyl-[protein] + CoA</text>
        <dbReference type="Rhea" id="RHEA:36683"/>
        <dbReference type="Rhea" id="RHEA-COMP:10131"/>
        <dbReference type="Rhea" id="RHEA-COMP:11032"/>
        <dbReference type="ChEBI" id="CHEBI:29950"/>
        <dbReference type="ChEBI" id="CHEBI:57287"/>
        <dbReference type="ChEBI" id="CHEBI:57379"/>
        <dbReference type="ChEBI" id="CHEBI:74151"/>
        <dbReference type="EC" id="2.3.1.225"/>
    </reaction>
</comment>
<reference evidence="10" key="1">
    <citation type="submission" date="2015-02" db="EMBL/GenBank/DDBJ databases">
        <title>Genome sequencing for Strongylocentrotus purpuratus.</title>
        <authorList>
            <person name="Murali S."/>
            <person name="Liu Y."/>
            <person name="Vee V."/>
            <person name="English A."/>
            <person name="Wang M."/>
            <person name="Skinner E."/>
            <person name="Han Y."/>
            <person name="Muzny D.M."/>
            <person name="Worley K.C."/>
            <person name="Gibbs R.A."/>
        </authorList>
    </citation>
    <scope>NUCLEOTIDE SEQUENCE</scope>
</reference>
<feature type="transmembrane region" description="Helical" evidence="7">
    <location>
        <begin position="82"/>
        <end position="102"/>
    </location>
</feature>
<evidence type="ECO:0000256" key="6">
    <source>
        <dbReference type="ARBA" id="ARBA00023315"/>
    </source>
</evidence>
<keyword evidence="2 7" id="KW-0808">Transferase</keyword>
<name>A0A7M7GHL3_STRPU</name>
<evidence type="ECO:0000256" key="4">
    <source>
        <dbReference type="ARBA" id="ARBA00022989"/>
    </source>
</evidence>
<dbReference type="GO" id="GO:0006612">
    <property type="term" value="P:protein targeting to membrane"/>
    <property type="evidence" value="ECO:0000318"/>
    <property type="project" value="GO_Central"/>
</dbReference>
<keyword evidence="10" id="KW-1185">Reference proteome</keyword>
<feature type="transmembrane region" description="Helical" evidence="7">
    <location>
        <begin position="41"/>
        <end position="62"/>
    </location>
</feature>
<evidence type="ECO:0000256" key="1">
    <source>
        <dbReference type="ARBA" id="ARBA00004141"/>
    </source>
</evidence>